<dbReference type="PANTHER" id="PTHR13254">
    <property type="entry name" value="GOLGI AUTOANTIGEN, GOLGIN SUBFAMILY A, 7"/>
    <property type="match status" value="1"/>
</dbReference>
<dbReference type="OrthoDB" id="5377273at2759"/>
<dbReference type="GO" id="GO:0031211">
    <property type="term" value="C:endoplasmic reticulum palmitoyltransferase complex"/>
    <property type="evidence" value="ECO:0007669"/>
    <property type="project" value="TreeGrafter"/>
</dbReference>
<comment type="subcellular location">
    <subcellularLocation>
        <location evidence="1">Endoplasmic reticulum membrane</location>
        <topology evidence="1">Peripheral membrane protein</topology>
    </subcellularLocation>
</comment>
<dbReference type="EMBL" id="MU007015">
    <property type="protein sequence ID" value="KAF2434782.1"/>
    <property type="molecule type" value="Genomic_DNA"/>
</dbReference>
<feature type="non-terminal residue" evidence="9">
    <location>
        <position position="1"/>
    </location>
</feature>
<feature type="domain" description="Golgin subfamily A member 7/ERF4" evidence="8">
    <location>
        <begin position="37"/>
        <end position="153"/>
    </location>
</feature>
<sequence length="167" mass="19044">NDGEEDDEFAWGPAHPCFPHPNPHVPLDSPLSNSTRIIRIRRDWMQVGDLAPTFTNLYPEVLDPLITEEEFRRVIKKINDTVIEAFNPFGARAWADVILGVATFWLWEDLGFAAVKSKLANLERWIEIWNRDYGSKEGVVIIPLRRTAYLSIDIQIPDPHIGVDPGT</sequence>
<comment type="subunit">
    <text evidence="3">Interacts with ERF2.</text>
</comment>
<evidence type="ECO:0000256" key="1">
    <source>
        <dbReference type="ARBA" id="ARBA00004406"/>
    </source>
</evidence>
<feature type="region of interest" description="Disordered" evidence="7">
    <location>
        <begin position="1"/>
        <end position="28"/>
    </location>
</feature>
<keyword evidence="10" id="KW-1185">Reference proteome</keyword>
<accession>A0A9P4U3B9</accession>
<dbReference type="AlphaFoldDB" id="A0A9P4U3B9"/>
<comment type="caution">
    <text evidence="9">The sequence shown here is derived from an EMBL/GenBank/DDBJ whole genome shotgun (WGS) entry which is preliminary data.</text>
</comment>
<evidence type="ECO:0000313" key="9">
    <source>
        <dbReference type="EMBL" id="KAF2434782.1"/>
    </source>
</evidence>
<dbReference type="GO" id="GO:0005789">
    <property type="term" value="C:endoplasmic reticulum membrane"/>
    <property type="evidence" value="ECO:0007669"/>
    <property type="project" value="UniProtKB-SubCell"/>
</dbReference>
<dbReference type="InterPro" id="IPR019383">
    <property type="entry name" value="Golgin_A_7/ERF4"/>
</dbReference>
<evidence type="ECO:0000259" key="8">
    <source>
        <dbReference type="Pfam" id="PF10256"/>
    </source>
</evidence>
<evidence type="ECO:0000256" key="6">
    <source>
        <dbReference type="ARBA" id="ARBA00023136"/>
    </source>
</evidence>
<proteinExistence type="inferred from homology"/>
<evidence type="ECO:0000256" key="2">
    <source>
        <dbReference type="ARBA" id="ARBA00007732"/>
    </source>
</evidence>
<evidence type="ECO:0000256" key="4">
    <source>
        <dbReference type="ARBA" id="ARBA00018463"/>
    </source>
</evidence>
<evidence type="ECO:0000256" key="5">
    <source>
        <dbReference type="ARBA" id="ARBA00022824"/>
    </source>
</evidence>
<evidence type="ECO:0000256" key="7">
    <source>
        <dbReference type="SAM" id="MobiDB-lite"/>
    </source>
</evidence>
<name>A0A9P4U3B9_9PEZI</name>
<organism evidence="9 10">
    <name type="scientific">Tothia fuscella</name>
    <dbReference type="NCBI Taxonomy" id="1048955"/>
    <lineage>
        <taxon>Eukaryota</taxon>
        <taxon>Fungi</taxon>
        <taxon>Dikarya</taxon>
        <taxon>Ascomycota</taxon>
        <taxon>Pezizomycotina</taxon>
        <taxon>Dothideomycetes</taxon>
        <taxon>Pleosporomycetidae</taxon>
        <taxon>Venturiales</taxon>
        <taxon>Cylindrosympodiaceae</taxon>
        <taxon>Tothia</taxon>
    </lineage>
</organism>
<reference evidence="9" key="1">
    <citation type="journal article" date="2020" name="Stud. Mycol.">
        <title>101 Dothideomycetes genomes: a test case for predicting lifestyles and emergence of pathogens.</title>
        <authorList>
            <person name="Haridas S."/>
            <person name="Albert R."/>
            <person name="Binder M."/>
            <person name="Bloem J."/>
            <person name="Labutti K."/>
            <person name="Salamov A."/>
            <person name="Andreopoulos B."/>
            <person name="Baker S."/>
            <person name="Barry K."/>
            <person name="Bills G."/>
            <person name="Bluhm B."/>
            <person name="Cannon C."/>
            <person name="Castanera R."/>
            <person name="Culley D."/>
            <person name="Daum C."/>
            <person name="Ezra D."/>
            <person name="Gonzalez J."/>
            <person name="Henrissat B."/>
            <person name="Kuo A."/>
            <person name="Liang C."/>
            <person name="Lipzen A."/>
            <person name="Lutzoni F."/>
            <person name="Magnuson J."/>
            <person name="Mondo S."/>
            <person name="Nolan M."/>
            <person name="Ohm R."/>
            <person name="Pangilinan J."/>
            <person name="Park H.-J."/>
            <person name="Ramirez L."/>
            <person name="Alfaro M."/>
            <person name="Sun H."/>
            <person name="Tritt A."/>
            <person name="Yoshinaga Y."/>
            <person name="Zwiers L.-H."/>
            <person name="Turgeon B."/>
            <person name="Goodwin S."/>
            <person name="Spatafora J."/>
            <person name="Crous P."/>
            <person name="Grigoriev I."/>
        </authorList>
    </citation>
    <scope>NUCLEOTIDE SEQUENCE</scope>
    <source>
        <strain evidence="9">CBS 130266</strain>
    </source>
</reference>
<feature type="non-terminal residue" evidence="9">
    <location>
        <position position="167"/>
    </location>
</feature>
<evidence type="ECO:0000313" key="10">
    <source>
        <dbReference type="Proteomes" id="UP000800235"/>
    </source>
</evidence>
<keyword evidence="6" id="KW-0472">Membrane</keyword>
<protein>
    <recommendedName>
        <fullName evidence="4">Ras modification protein ERF4</fullName>
    </recommendedName>
</protein>
<dbReference type="Pfam" id="PF10256">
    <property type="entry name" value="Erf4"/>
    <property type="match status" value="1"/>
</dbReference>
<evidence type="ECO:0000256" key="3">
    <source>
        <dbReference type="ARBA" id="ARBA00011396"/>
    </source>
</evidence>
<keyword evidence="5" id="KW-0256">Endoplasmic reticulum</keyword>
<dbReference type="Proteomes" id="UP000800235">
    <property type="component" value="Unassembled WGS sequence"/>
</dbReference>
<gene>
    <name evidence="9" type="ORF">EJ08DRAFT_561485</name>
</gene>
<dbReference type="InterPro" id="IPR051371">
    <property type="entry name" value="Ras_palmitoyltransferase"/>
</dbReference>
<dbReference type="GO" id="GO:0006612">
    <property type="term" value="P:protein targeting to membrane"/>
    <property type="evidence" value="ECO:0007669"/>
    <property type="project" value="TreeGrafter"/>
</dbReference>
<comment type="similarity">
    <text evidence="2">Belongs to the ERF4 family.</text>
</comment>
<dbReference type="PANTHER" id="PTHR13254:SF0">
    <property type="entry name" value="GOLGIN SUBFAMILY A MEMBER 7_ERF4 DOMAIN-CONTAINING PROTEIN"/>
    <property type="match status" value="1"/>
</dbReference>